<evidence type="ECO:0000259" key="7">
    <source>
        <dbReference type="Pfam" id="PF00155"/>
    </source>
</evidence>
<dbReference type="Gene3D" id="3.90.1150.10">
    <property type="entry name" value="Aspartate Aminotransferase, domain 1"/>
    <property type="match status" value="1"/>
</dbReference>
<dbReference type="Proteomes" id="UP001165060">
    <property type="component" value="Unassembled WGS sequence"/>
</dbReference>
<proteinExistence type="inferred from homology"/>
<evidence type="ECO:0000256" key="3">
    <source>
        <dbReference type="ARBA" id="ARBA00022576"/>
    </source>
</evidence>
<dbReference type="InterPro" id="IPR045088">
    <property type="entry name" value="ALAT1/2-like"/>
</dbReference>
<dbReference type="InterPro" id="IPR015421">
    <property type="entry name" value="PyrdxlP-dep_Trfase_major"/>
</dbReference>
<accession>A0ABQ6MUX9</accession>
<dbReference type="SUPFAM" id="SSF53383">
    <property type="entry name" value="PLP-dependent transferases"/>
    <property type="match status" value="1"/>
</dbReference>
<comment type="caution">
    <text evidence="8">The sequence shown here is derived from an EMBL/GenBank/DDBJ whole genome shotgun (WGS) entry which is preliminary data.</text>
</comment>
<keyword evidence="4" id="KW-0808">Transferase</keyword>
<comment type="cofactor">
    <cofactor evidence="1">
        <name>pyridoxal 5'-phosphate</name>
        <dbReference type="ChEBI" id="CHEBI:597326"/>
    </cofactor>
</comment>
<dbReference type="InterPro" id="IPR015422">
    <property type="entry name" value="PyrdxlP-dep_Trfase_small"/>
</dbReference>
<organism evidence="8 9">
    <name type="scientific">Tetraparma gracilis</name>
    <dbReference type="NCBI Taxonomy" id="2962635"/>
    <lineage>
        <taxon>Eukaryota</taxon>
        <taxon>Sar</taxon>
        <taxon>Stramenopiles</taxon>
        <taxon>Ochrophyta</taxon>
        <taxon>Bolidophyceae</taxon>
        <taxon>Parmales</taxon>
        <taxon>Triparmaceae</taxon>
        <taxon>Tetraparma</taxon>
    </lineage>
</organism>
<keyword evidence="5" id="KW-0663">Pyridoxal phosphate</keyword>
<dbReference type="CDD" id="cd00609">
    <property type="entry name" value="AAT_like"/>
    <property type="match status" value="1"/>
</dbReference>
<sequence>MLIRGSGHKDGILVPIPQYPLYSASIALLGGVLVPYSLDEEDDWGMNCRSITTAIDKARAKGITVRGLCFINPGNPTGQQLPAAQILEMLKICHKEKVTLLADEVYQDNVYANAASGTKPFVSARSVLAKAGGKLLDEVQLVTFHTTSKGAMGECGLRGGMMEIHNGPADVVDQMYKLASINLSPNVPGQVALGIMLNPPKPGEESHSLWEEERKEILLSLGRRAKAITDALNTLPGVSCVSAGSLYAFPRIEIPPRAIQAAAESNMAPDVLYCLELLKSTGIATTPGSGFGQKDGTFHFRTTILVQESKLEMFIKELCRFHNEFLTKYGGAGFAAKL</sequence>
<evidence type="ECO:0000256" key="4">
    <source>
        <dbReference type="ARBA" id="ARBA00022679"/>
    </source>
</evidence>
<gene>
    <name evidence="8" type="ORF">TeGR_g11411</name>
</gene>
<dbReference type="InterPro" id="IPR015424">
    <property type="entry name" value="PyrdxlP-dep_Trfase"/>
</dbReference>
<comment type="similarity">
    <text evidence="6">Belongs to the class-I pyridoxal-phosphate-dependent aminotransferase family. Alanine aminotransferase subfamily.</text>
</comment>
<comment type="subunit">
    <text evidence="2">Homodimer.</text>
</comment>
<evidence type="ECO:0000256" key="6">
    <source>
        <dbReference type="ARBA" id="ARBA00025785"/>
    </source>
</evidence>
<dbReference type="InterPro" id="IPR004839">
    <property type="entry name" value="Aminotransferase_I/II_large"/>
</dbReference>
<feature type="domain" description="Aminotransferase class I/classII large" evidence="7">
    <location>
        <begin position="8"/>
        <end position="317"/>
    </location>
</feature>
<evidence type="ECO:0000256" key="1">
    <source>
        <dbReference type="ARBA" id="ARBA00001933"/>
    </source>
</evidence>
<name>A0ABQ6MUX9_9STRA</name>
<dbReference type="PANTHER" id="PTHR11751:SF373">
    <property type="entry name" value="GLUTAMATE--GLYOXYLATE AMINOTRANSFERASE 2"/>
    <property type="match status" value="1"/>
</dbReference>
<keyword evidence="3" id="KW-0032">Aminotransferase</keyword>
<reference evidence="8 9" key="1">
    <citation type="journal article" date="2023" name="Commun. Biol.">
        <title>Genome analysis of Parmales, the sister group of diatoms, reveals the evolutionary specialization of diatoms from phago-mixotrophs to photoautotrophs.</title>
        <authorList>
            <person name="Ban H."/>
            <person name="Sato S."/>
            <person name="Yoshikawa S."/>
            <person name="Yamada K."/>
            <person name="Nakamura Y."/>
            <person name="Ichinomiya M."/>
            <person name="Sato N."/>
            <person name="Blanc-Mathieu R."/>
            <person name="Endo H."/>
            <person name="Kuwata A."/>
            <person name="Ogata H."/>
        </authorList>
    </citation>
    <scope>NUCLEOTIDE SEQUENCE [LARGE SCALE GENOMIC DNA]</scope>
</reference>
<dbReference type="Pfam" id="PF00155">
    <property type="entry name" value="Aminotran_1_2"/>
    <property type="match status" value="1"/>
</dbReference>
<protein>
    <recommendedName>
        <fullName evidence="7">Aminotransferase class I/classII large domain-containing protein</fullName>
    </recommendedName>
</protein>
<evidence type="ECO:0000313" key="9">
    <source>
        <dbReference type="Proteomes" id="UP001165060"/>
    </source>
</evidence>
<dbReference type="Gene3D" id="3.40.640.10">
    <property type="entry name" value="Type I PLP-dependent aspartate aminotransferase-like (Major domain)"/>
    <property type="match status" value="1"/>
</dbReference>
<evidence type="ECO:0000256" key="2">
    <source>
        <dbReference type="ARBA" id="ARBA00011738"/>
    </source>
</evidence>
<keyword evidence="9" id="KW-1185">Reference proteome</keyword>
<dbReference type="PANTHER" id="PTHR11751">
    <property type="entry name" value="ALANINE AMINOTRANSFERASE"/>
    <property type="match status" value="1"/>
</dbReference>
<evidence type="ECO:0000313" key="8">
    <source>
        <dbReference type="EMBL" id="GMI33119.1"/>
    </source>
</evidence>
<evidence type="ECO:0000256" key="5">
    <source>
        <dbReference type="ARBA" id="ARBA00022898"/>
    </source>
</evidence>
<dbReference type="EMBL" id="BRYB01000570">
    <property type="protein sequence ID" value="GMI33119.1"/>
    <property type="molecule type" value="Genomic_DNA"/>
</dbReference>